<protein>
    <submittedName>
        <fullName evidence="11">ABC transporter ATP-binding protein/permease</fullName>
    </submittedName>
</protein>
<dbReference type="InterPro" id="IPR003593">
    <property type="entry name" value="AAA+_ATPase"/>
</dbReference>
<keyword evidence="12" id="KW-1185">Reference proteome</keyword>
<evidence type="ECO:0000256" key="7">
    <source>
        <dbReference type="ARBA" id="ARBA00023136"/>
    </source>
</evidence>
<dbReference type="RefSeq" id="WP_251589789.1">
    <property type="nucleotide sequence ID" value="NZ_JAMLJI010000001.1"/>
</dbReference>
<evidence type="ECO:0000256" key="8">
    <source>
        <dbReference type="SAM" id="Phobius"/>
    </source>
</evidence>
<evidence type="ECO:0000256" key="3">
    <source>
        <dbReference type="ARBA" id="ARBA00022692"/>
    </source>
</evidence>
<keyword evidence="7 8" id="KW-0472">Membrane</keyword>
<evidence type="ECO:0000256" key="5">
    <source>
        <dbReference type="ARBA" id="ARBA00022840"/>
    </source>
</evidence>
<dbReference type="SUPFAM" id="SSF52540">
    <property type="entry name" value="P-loop containing nucleoside triphosphate hydrolases"/>
    <property type="match status" value="1"/>
</dbReference>
<dbReference type="PANTHER" id="PTHR11384:SF59">
    <property type="entry name" value="LYSOSOMAL COBALAMIN TRANSPORTER ABCD4"/>
    <property type="match status" value="1"/>
</dbReference>
<dbReference type="Proteomes" id="UP001269375">
    <property type="component" value="Unassembled WGS sequence"/>
</dbReference>
<evidence type="ECO:0000313" key="12">
    <source>
        <dbReference type="Proteomes" id="UP001269375"/>
    </source>
</evidence>
<dbReference type="Gene3D" id="3.40.50.300">
    <property type="entry name" value="P-loop containing nucleotide triphosphate hydrolases"/>
    <property type="match status" value="1"/>
</dbReference>
<comment type="caution">
    <text evidence="11">The sequence shown here is derived from an EMBL/GenBank/DDBJ whole genome shotgun (WGS) entry which is preliminary data.</text>
</comment>
<dbReference type="InterPro" id="IPR036640">
    <property type="entry name" value="ABC1_TM_sf"/>
</dbReference>
<dbReference type="InterPro" id="IPR050835">
    <property type="entry name" value="ABC_transporter_sub-D"/>
</dbReference>
<evidence type="ECO:0000256" key="4">
    <source>
        <dbReference type="ARBA" id="ARBA00022741"/>
    </source>
</evidence>
<evidence type="ECO:0000256" key="6">
    <source>
        <dbReference type="ARBA" id="ARBA00022989"/>
    </source>
</evidence>
<dbReference type="SUPFAM" id="SSF90123">
    <property type="entry name" value="ABC transporter transmembrane region"/>
    <property type="match status" value="1"/>
</dbReference>
<organism evidence="11 12">
    <name type="scientific">Larsenimonas suaedae</name>
    <dbReference type="NCBI Taxonomy" id="1851019"/>
    <lineage>
        <taxon>Bacteria</taxon>
        <taxon>Pseudomonadati</taxon>
        <taxon>Pseudomonadota</taxon>
        <taxon>Gammaproteobacteria</taxon>
        <taxon>Oceanospirillales</taxon>
        <taxon>Halomonadaceae</taxon>
        <taxon>Larsenimonas</taxon>
    </lineage>
</organism>
<proteinExistence type="predicted"/>
<dbReference type="PROSITE" id="PS50929">
    <property type="entry name" value="ABC_TM1F"/>
    <property type="match status" value="1"/>
</dbReference>
<dbReference type="PROSITE" id="PS50893">
    <property type="entry name" value="ABC_TRANSPORTER_2"/>
    <property type="match status" value="1"/>
</dbReference>
<gene>
    <name evidence="11" type="ORF">QC825_07360</name>
</gene>
<feature type="transmembrane region" description="Helical" evidence="8">
    <location>
        <begin position="32"/>
        <end position="53"/>
    </location>
</feature>
<reference evidence="11 12" key="1">
    <citation type="submission" date="2023-04" db="EMBL/GenBank/DDBJ databases">
        <title>A long-awaited taxogenomic arrangement of the family Halomonadaceae.</title>
        <authorList>
            <person name="De La Haba R."/>
            <person name="Chuvochina M."/>
            <person name="Wittouck S."/>
            <person name="Arahal D.R."/>
            <person name="Sanchez-Porro C."/>
            <person name="Hugenholtz P."/>
            <person name="Ventosa A."/>
        </authorList>
    </citation>
    <scope>NUCLEOTIDE SEQUENCE [LARGE SCALE GENOMIC DNA]</scope>
    <source>
        <strain evidence="11 12">DSM 22428</strain>
    </source>
</reference>
<dbReference type="EMBL" id="JARWAO010000003">
    <property type="protein sequence ID" value="MDR5895887.1"/>
    <property type="molecule type" value="Genomic_DNA"/>
</dbReference>
<evidence type="ECO:0000313" key="11">
    <source>
        <dbReference type="EMBL" id="MDR5895887.1"/>
    </source>
</evidence>
<dbReference type="PROSITE" id="PS00211">
    <property type="entry name" value="ABC_TRANSPORTER_1"/>
    <property type="match status" value="1"/>
</dbReference>
<feature type="transmembrane region" description="Helical" evidence="8">
    <location>
        <begin position="189"/>
        <end position="213"/>
    </location>
</feature>
<dbReference type="InterPro" id="IPR011527">
    <property type="entry name" value="ABC1_TM_dom"/>
</dbReference>
<feature type="domain" description="ABC transmembrane type-1" evidence="10">
    <location>
        <begin position="39"/>
        <end position="338"/>
    </location>
</feature>
<keyword evidence="6 8" id="KW-1133">Transmembrane helix</keyword>
<dbReference type="InterPro" id="IPR003439">
    <property type="entry name" value="ABC_transporter-like_ATP-bd"/>
</dbReference>
<keyword evidence="4" id="KW-0547">Nucleotide-binding</keyword>
<name>A0ABU1GWS1_9GAMM</name>
<dbReference type="GO" id="GO:0005524">
    <property type="term" value="F:ATP binding"/>
    <property type="evidence" value="ECO:0007669"/>
    <property type="project" value="UniProtKB-KW"/>
</dbReference>
<sequence length="573" mass="66148">MSRLLNTSRHRHFLAKVWALTKPYWTTSEERWSAWALLITIISMSLLMVYFTVLLNEWNGKFYNALQELDLEAFWSLIGYFSILASIYIFFAVLQYYLTAWLKIRWRRWLTNVYFDRWLDNKTYYLMELRHDESDNPDQRISEDIDRFTDNTLSLSLGLLRSLVSLASFSVILWHLSTAVTFNLGDTEIAIPGFMLWAALLYAVIGSVITHYVGRRLISLNFTQQRYEANFRFSMARLRENSERIALYGGEETEKHFLRQRFTMVWRNFMSIMNTQKYLVGFTSAYSQAAIIFPILIAAPAYFGGAMQLGGLMRVVNAFGRVQDALSWFVDNYAALAAWRSVVDRLTTMNENMAQLTPPNLREKQHFDTTAHAIDLNNVTLGLPDGRSLINIDHLRLDPGQHTLITAPSGTGKSVLFRTLAGIWPWWEGQIERSEQLMFLPQSPYLPIGTLREALIYPERTTDQTDQALKALLKACRLDALAERLDDYDHWAQQLSPGEQQRLAFARALLKAPEWLFLDEATSALDMDTERALYELLAERLPDTTRVSIAHRDSLGAFHEHTLNLSDFKTPSP</sequence>
<feature type="transmembrane region" description="Helical" evidence="8">
    <location>
        <begin position="73"/>
        <end position="98"/>
    </location>
</feature>
<feature type="domain" description="ABC transporter" evidence="9">
    <location>
        <begin position="374"/>
        <end position="573"/>
    </location>
</feature>
<evidence type="ECO:0000256" key="1">
    <source>
        <dbReference type="ARBA" id="ARBA00004651"/>
    </source>
</evidence>
<evidence type="ECO:0000259" key="9">
    <source>
        <dbReference type="PROSITE" id="PS50893"/>
    </source>
</evidence>
<feature type="transmembrane region" description="Helical" evidence="8">
    <location>
        <begin position="157"/>
        <end position="177"/>
    </location>
</feature>
<comment type="subcellular location">
    <subcellularLocation>
        <location evidence="1">Cell membrane</location>
        <topology evidence="1">Multi-pass membrane protein</topology>
    </subcellularLocation>
</comment>
<dbReference type="InterPro" id="IPR027417">
    <property type="entry name" value="P-loop_NTPase"/>
</dbReference>
<dbReference type="CDD" id="cd03223">
    <property type="entry name" value="ABCD_peroxisomal_ALDP"/>
    <property type="match status" value="1"/>
</dbReference>
<keyword evidence="3 8" id="KW-0812">Transmembrane</keyword>
<dbReference type="Pfam" id="PF00005">
    <property type="entry name" value="ABC_tran"/>
    <property type="match status" value="1"/>
</dbReference>
<keyword evidence="5 11" id="KW-0067">ATP-binding</keyword>
<dbReference type="Pfam" id="PF06472">
    <property type="entry name" value="ABC_membrane_2"/>
    <property type="match status" value="1"/>
</dbReference>
<dbReference type="SMART" id="SM00382">
    <property type="entry name" value="AAA"/>
    <property type="match status" value="1"/>
</dbReference>
<dbReference type="PANTHER" id="PTHR11384">
    <property type="entry name" value="ATP-BINDING CASSETTE, SUB-FAMILY D MEMBER"/>
    <property type="match status" value="1"/>
</dbReference>
<dbReference type="InterPro" id="IPR017871">
    <property type="entry name" value="ABC_transporter-like_CS"/>
</dbReference>
<evidence type="ECO:0000259" key="10">
    <source>
        <dbReference type="PROSITE" id="PS50929"/>
    </source>
</evidence>
<accession>A0ABU1GWS1</accession>
<feature type="transmembrane region" description="Helical" evidence="8">
    <location>
        <begin position="278"/>
        <end position="303"/>
    </location>
</feature>
<evidence type="ECO:0000256" key="2">
    <source>
        <dbReference type="ARBA" id="ARBA00022448"/>
    </source>
</evidence>
<keyword evidence="2" id="KW-0813">Transport</keyword>
<dbReference type="Gene3D" id="1.20.1560.10">
    <property type="entry name" value="ABC transporter type 1, transmembrane domain"/>
    <property type="match status" value="1"/>
</dbReference>